<accession>A0A0V1GNR8</accession>
<evidence type="ECO:0000313" key="2">
    <source>
        <dbReference type="Proteomes" id="UP000055024"/>
    </source>
</evidence>
<comment type="caution">
    <text evidence="1">The sequence shown here is derived from an EMBL/GenBank/DDBJ whole genome shotgun (WGS) entry which is preliminary data.</text>
</comment>
<gene>
    <name evidence="1" type="ORF">T11_14862</name>
</gene>
<proteinExistence type="predicted"/>
<dbReference type="Proteomes" id="UP000055024">
    <property type="component" value="Unassembled WGS sequence"/>
</dbReference>
<protein>
    <submittedName>
        <fullName evidence="1">Uncharacterized protein</fullName>
    </submittedName>
</protein>
<dbReference type="EMBL" id="JYDP01000835">
    <property type="protein sequence ID" value="KRY99459.1"/>
    <property type="molecule type" value="Genomic_DNA"/>
</dbReference>
<sequence>MGLGDRDFDRYNRPRHRYNRDRYNRVLLYFEKYSNGI</sequence>
<reference evidence="1 2" key="1">
    <citation type="submission" date="2015-01" db="EMBL/GenBank/DDBJ databases">
        <title>Evolution of Trichinella species and genotypes.</title>
        <authorList>
            <person name="Korhonen P.K."/>
            <person name="Edoardo P."/>
            <person name="Giuseppe L.R."/>
            <person name="Gasser R.B."/>
        </authorList>
    </citation>
    <scope>NUCLEOTIDE SEQUENCE [LARGE SCALE GENOMIC DNA]</scope>
    <source>
        <strain evidence="1">ISS1029</strain>
    </source>
</reference>
<organism evidence="1 2">
    <name type="scientific">Trichinella zimbabwensis</name>
    <dbReference type="NCBI Taxonomy" id="268475"/>
    <lineage>
        <taxon>Eukaryota</taxon>
        <taxon>Metazoa</taxon>
        <taxon>Ecdysozoa</taxon>
        <taxon>Nematoda</taxon>
        <taxon>Enoplea</taxon>
        <taxon>Dorylaimia</taxon>
        <taxon>Trichinellida</taxon>
        <taxon>Trichinellidae</taxon>
        <taxon>Trichinella</taxon>
    </lineage>
</organism>
<keyword evidence="2" id="KW-1185">Reference proteome</keyword>
<evidence type="ECO:0000313" key="1">
    <source>
        <dbReference type="EMBL" id="KRY99459.1"/>
    </source>
</evidence>
<name>A0A0V1GNR8_9BILA</name>
<dbReference type="AlphaFoldDB" id="A0A0V1GNR8"/>